<reference evidence="1 2" key="1">
    <citation type="journal article" date="2018" name="J. Microbiol.">
        <title>Baekduia soli gen. nov., sp. nov., a novel bacterium isolated from the soil of Baekdu Mountain and proposal of a novel family name, Baekduiaceae fam. nov.</title>
        <authorList>
            <person name="An D.S."/>
            <person name="Siddiqi M.Z."/>
            <person name="Kim K.H."/>
            <person name="Yu H.S."/>
            <person name="Im W.T."/>
        </authorList>
    </citation>
    <scope>NUCLEOTIDE SEQUENCE [LARGE SCALE GENOMIC DNA]</scope>
    <source>
        <strain evidence="1 2">BR7-21</strain>
    </source>
</reference>
<dbReference type="Proteomes" id="UP000321805">
    <property type="component" value="Chromosome"/>
</dbReference>
<evidence type="ECO:0000313" key="1">
    <source>
        <dbReference type="EMBL" id="QEC48843.1"/>
    </source>
</evidence>
<dbReference type="KEGG" id="bsol:FSW04_15520"/>
<evidence type="ECO:0000313" key="2">
    <source>
        <dbReference type="Proteomes" id="UP000321805"/>
    </source>
</evidence>
<gene>
    <name evidence="1" type="ORF">FSW04_15520</name>
</gene>
<protein>
    <submittedName>
        <fullName evidence="1">Uncharacterized protein</fullName>
    </submittedName>
</protein>
<dbReference type="RefSeq" id="WP_146920828.1">
    <property type="nucleotide sequence ID" value="NZ_CP042430.1"/>
</dbReference>
<organism evidence="1 2">
    <name type="scientific">Baekduia soli</name>
    <dbReference type="NCBI Taxonomy" id="496014"/>
    <lineage>
        <taxon>Bacteria</taxon>
        <taxon>Bacillati</taxon>
        <taxon>Actinomycetota</taxon>
        <taxon>Thermoleophilia</taxon>
        <taxon>Solirubrobacterales</taxon>
        <taxon>Baekduiaceae</taxon>
        <taxon>Baekduia</taxon>
    </lineage>
</organism>
<sequence length="88" mass="9946">MPTVSRVTHLTGAERPVAGRDSQDYRVDIDDERSVVVYVTTDGTAPSEDFIEEMFFEELAKAWIPLKDAHERLRVPGGFCLGHVRPRC</sequence>
<dbReference type="AlphaFoldDB" id="A0A5B8U6Y0"/>
<name>A0A5B8U6Y0_9ACTN</name>
<accession>A0A5B8U6Y0</accession>
<keyword evidence="2" id="KW-1185">Reference proteome</keyword>
<proteinExistence type="predicted"/>
<dbReference type="EMBL" id="CP042430">
    <property type="protein sequence ID" value="QEC48843.1"/>
    <property type="molecule type" value="Genomic_DNA"/>
</dbReference>